<gene>
    <name evidence="4" type="ORF">ISU02_21975</name>
</gene>
<dbReference type="InterPro" id="IPR032466">
    <property type="entry name" value="Metal_Hydrolase"/>
</dbReference>
<dbReference type="InterPro" id="IPR001559">
    <property type="entry name" value="Phosphotriesterase"/>
</dbReference>
<protein>
    <submittedName>
        <fullName evidence="4">Aryldialkylphosphatase</fullName>
    </submittedName>
</protein>
<keyword evidence="1" id="KW-0479">Metal-binding</keyword>
<comment type="similarity">
    <text evidence="3">Belongs to the metallo-dependent hydrolases superfamily. Phosphotriesterase family.</text>
</comment>
<sequence>MTKLWKGAVTVRGIVPGKELGATYVHEHLIVKPQIEEPKYLDYTLEDVKKSTQETQAFFQAGGRTLVEMTPMNYGRDVQAYKTISEEANVHVICCTGFHKEVFLPSWFWEKTEDALFQLLKSEILNGMDGTHIRPGVVKLGTSYEQITVQEERAIKIVAKAHLETGIPISTHCDKGTMAMEQLDMLEKLGVKPENVLLCHIDSKMDIDYAIQLCQRGAHICIDHVGRALENRDCFRVEMIAELVRHGYADKVMLSGDMGKVNYLKAYGGAPGFTYILTDLKEALLEKITREDYNQIMIVNPRRFFSGEKG</sequence>
<keyword evidence="5" id="KW-1185">Reference proteome</keyword>
<dbReference type="Proteomes" id="UP000614200">
    <property type="component" value="Unassembled WGS sequence"/>
</dbReference>
<reference evidence="4 5" key="1">
    <citation type="submission" date="2020-11" db="EMBL/GenBank/DDBJ databases">
        <title>Fusibacter basophilias sp. nov.</title>
        <authorList>
            <person name="Qiu D."/>
        </authorList>
    </citation>
    <scope>NUCLEOTIDE SEQUENCE [LARGE SCALE GENOMIC DNA]</scope>
    <source>
        <strain evidence="4 5">Q10-2</strain>
    </source>
</reference>
<name>A0ABR9ZZA1_9FIRM</name>
<evidence type="ECO:0000313" key="5">
    <source>
        <dbReference type="Proteomes" id="UP000614200"/>
    </source>
</evidence>
<proteinExistence type="inferred from homology"/>
<feature type="modified residue" description="N6-carboxylysine" evidence="3">
    <location>
        <position position="139"/>
    </location>
</feature>
<dbReference type="PANTHER" id="PTHR10819">
    <property type="entry name" value="PHOSPHOTRIESTERASE-RELATED"/>
    <property type="match status" value="1"/>
</dbReference>
<organism evidence="4 5">
    <name type="scientific">Fusibacter ferrireducens</name>
    <dbReference type="NCBI Taxonomy" id="2785058"/>
    <lineage>
        <taxon>Bacteria</taxon>
        <taxon>Bacillati</taxon>
        <taxon>Bacillota</taxon>
        <taxon>Clostridia</taxon>
        <taxon>Eubacteriales</taxon>
        <taxon>Eubacteriales Family XII. Incertae Sedis</taxon>
        <taxon>Fusibacter</taxon>
    </lineage>
</organism>
<dbReference type="EMBL" id="JADKNH010000020">
    <property type="protein sequence ID" value="MBF4695774.1"/>
    <property type="molecule type" value="Genomic_DNA"/>
</dbReference>
<dbReference type="PANTHER" id="PTHR10819:SF3">
    <property type="entry name" value="PHOSPHOTRIESTERASE-RELATED PROTEIN"/>
    <property type="match status" value="1"/>
</dbReference>
<dbReference type="Gene3D" id="3.20.20.140">
    <property type="entry name" value="Metal-dependent hydrolases"/>
    <property type="match status" value="1"/>
</dbReference>
<accession>A0ABR9ZZA1</accession>
<evidence type="ECO:0000256" key="3">
    <source>
        <dbReference type="PROSITE-ProRule" id="PRU00679"/>
    </source>
</evidence>
<dbReference type="RefSeq" id="WP_194704011.1">
    <property type="nucleotide sequence ID" value="NZ_JADKNH010000020.1"/>
</dbReference>
<dbReference type="Pfam" id="PF02126">
    <property type="entry name" value="PTE"/>
    <property type="match status" value="1"/>
</dbReference>
<dbReference type="PROSITE" id="PS51347">
    <property type="entry name" value="PHOSPHOTRIESTERASE_2"/>
    <property type="match status" value="1"/>
</dbReference>
<evidence type="ECO:0000313" key="4">
    <source>
        <dbReference type="EMBL" id="MBF4695774.1"/>
    </source>
</evidence>
<evidence type="ECO:0000256" key="1">
    <source>
        <dbReference type="ARBA" id="ARBA00022723"/>
    </source>
</evidence>
<dbReference type="PIRSF" id="PIRSF016839">
    <property type="entry name" value="PhP"/>
    <property type="match status" value="1"/>
</dbReference>
<evidence type="ECO:0000256" key="2">
    <source>
        <dbReference type="ARBA" id="ARBA00022801"/>
    </source>
</evidence>
<comment type="caution">
    <text evidence="4">The sequence shown here is derived from an EMBL/GenBank/DDBJ whole genome shotgun (WGS) entry which is preliminary data.</text>
</comment>
<keyword evidence="2" id="KW-0378">Hydrolase</keyword>
<dbReference type="SUPFAM" id="SSF51556">
    <property type="entry name" value="Metallo-dependent hydrolases"/>
    <property type="match status" value="1"/>
</dbReference>